<dbReference type="GO" id="GO:0006826">
    <property type="term" value="P:iron ion transport"/>
    <property type="evidence" value="ECO:0007669"/>
    <property type="project" value="TreeGrafter"/>
</dbReference>
<evidence type="ECO:0000259" key="10">
    <source>
        <dbReference type="Pfam" id="PF01794"/>
    </source>
</evidence>
<evidence type="ECO:0000313" key="14">
    <source>
        <dbReference type="Proteomes" id="UP000001745"/>
    </source>
</evidence>
<feature type="transmembrane region" description="Helical" evidence="9">
    <location>
        <begin position="215"/>
        <end position="237"/>
    </location>
</feature>
<evidence type="ECO:0000256" key="5">
    <source>
        <dbReference type="ARBA" id="ARBA00022989"/>
    </source>
</evidence>
<gene>
    <name evidence="13" type="ORF">TSTA_081650</name>
</gene>
<dbReference type="AlphaFoldDB" id="B8M000"/>
<evidence type="ECO:0000256" key="8">
    <source>
        <dbReference type="ARBA" id="ARBA00023136"/>
    </source>
</evidence>
<sequence>MDILVLYAIVVGSLLGLLLVLQALSFISPWTTVFARVVARHFSYPYFLRRHRLVGPWTRASLILHILYASLNTFLTLFRTASVAAAGKRAGTLALINLIFLVSTPHLSFLSDFLGISLRVCHRVHRAIGWTVAALLLFHVSMALFSQRADFSLQQANDLFTLIGAISFAMLFVWCLPLFRSLSYGTFLRFHQGLTGVGLYGIWRHLPTGVGFPMMCLYISLGILAATCLMQIFHMLYHNGLLAGRGFPRAIASGDGDGSSIVRVRLTLPRAIHVQAGQWINLWMPTLSWWSWMQTYPFIVISFSPGKQGILDLLVQSRSATSTALLHRVRTEKLKAVSMRALFSGPHGISQPVAHYETVLAVASGHGIAAVLPYMKKIIHGYNTSTTQARRLHFVWQVETLDVVRGGQDLLNHLLEDDTLDNGYILSISIYVTKDKLTRDRLPFGNHKRAILYQGFPNLRDLISQEASGEMIERLPHIEDEAGKMLVLGKGLKHSQVSSG</sequence>
<evidence type="ECO:0000313" key="13">
    <source>
        <dbReference type="EMBL" id="EED20932.1"/>
    </source>
</evidence>
<keyword evidence="6" id="KW-0560">Oxidoreductase</keyword>
<comment type="subcellular location">
    <subcellularLocation>
        <location evidence="1">Membrane</location>
        <topology evidence="1">Multi-pass membrane protein</topology>
    </subcellularLocation>
</comment>
<dbReference type="RefSeq" id="XP_002477895.1">
    <property type="nucleotide sequence ID" value="XM_002477850.1"/>
</dbReference>
<protein>
    <submittedName>
        <fullName evidence="13">Cell surface metalloreductase (FreA), putative</fullName>
    </submittedName>
</protein>
<evidence type="ECO:0000256" key="1">
    <source>
        <dbReference type="ARBA" id="ARBA00004141"/>
    </source>
</evidence>
<dbReference type="Pfam" id="PF01794">
    <property type="entry name" value="Ferric_reduct"/>
    <property type="match status" value="1"/>
</dbReference>
<dbReference type="STRING" id="441959.B8M000"/>
<feature type="transmembrane region" description="Helical" evidence="9">
    <location>
        <begin position="159"/>
        <end position="179"/>
    </location>
</feature>
<dbReference type="EMBL" id="EQ962653">
    <property type="protein sequence ID" value="EED20932.1"/>
    <property type="molecule type" value="Genomic_DNA"/>
</dbReference>
<evidence type="ECO:0000256" key="6">
    <source>
        <dbReference type="ARBA" id="ARBA00023002"/>
    </source>
</evidence>
<keyword evidence="14" id="KW-1185">Reference proteome</keyword>
<feature type="domain" description="FAD-binding 8" evidence="11">
    <location>
        <begin position="259"/>
        <end position="349"/>
    </location>
</feature>
<dbReference type="OMA" id="KQDTMEL"/>
<dbReference type="GO" id="GO:0000293">
    <property type="term" value="F:ferric-chelate reductase activity"/>
    <property type="evidence" value="ECO:0007669"/>
    <property type="project" value="UniProtKB-ARBA"/>
</dbReference>
<evidence type="ECO:0000256" key="3">
    <source>
        <dbReference type="ARBA" id="ARBA00022692"/>
    </source>
</evidence>
<dbReference type="InterPro" id="IPR051410">
    <property type="entry name" value="Ferric/Cupric_Reductase"/>
</dbReference>
<keyword evidence="5 9" id="KW-1133">Transmembrane helix</keyword>
<dbReference type="PhylomeDB" id="B8M000"/>
<accession>B8M000</accession>
<keyword evidence="3 9" id="KW-0812">Transmembrane</keyword>
<dbReference type="InterPro" id="IPR013112">
    <property type="entry name" value="FAD-bd_8"/>
</dbReference>
<dbReference type="PANTHER" id="PTHR32361:SF26">
    <property type="entry name" value="FAD-BINDING 8 DOMAIN-CONTAINING PROTEIN-RELATED"/>
    <property type="match status" value="1"/>
</dbReference>
<dbReference type="Gene3D" id="3.40.50.80">
    <property type="entry name" value="Nucleotide-binding domain of ferredoxin-NADP reductase (FNR) module"/>
    <property type="match status" value="1"/>
</dbReference>
<dbReference type="InterPro" id="IPR039261">
    <property type="entry name" value="FNR_nucleotide-bd"/>
</dbReference>
<dbReference type="Pfam" id="PF08022">
    <property type="entry name" value="FAD_binding_8"/>
    <property type="match status" value="1"/>
</dbReference>
<dbReference type="OrthoDB" id="4216461at2759"/>
<dbReference type="GO" id="GO:0006879">
    <property type="term" value="P:intracellular iron ion homeostasis"/>
    <property type="evidence" value="ECO:0007669"/>
    <property type="project" value="TreeGrafter"/>
</dbReference>
<feature type="domain" description="Ferric reductase NAD binding" evidence="12">
    <location>
        <begin position="356"/>
        <end position="439"/>
    </location>
</feature>
<dbReference type="CDD" id="cd06186">
    <property type="entry name" value="NOX_Duox_like_FAD_NADP"/>
    <property type="match status" value="1"/>
</dbReference>
<dbReference type="InterPro" id="IPR013121">
    <property type="entry name" value="Fe_red_NAD-bd_6"/>
</dbReference>
<dbReference type="InParanoid" id="B8M000"/>
<feature type="transmembrane region" description="Helical" evidence="9">
    <location>
        <begin position="90"/>
        <end position="107"/>
    </location>
</feature>
<feature type="domain" description="Ferric oxidoreductase" evidence="10">
    <location>
        <begin position="91"/>
        <end position="197"/>
    </location>
</feature>
<feature type="transmembrane region" description="Helical" evidence="9">
    <location>
        <begin position="59"/>
        <end position="78"/>
    </location>
</feature>
<evidence type="ECO:0000256" key="7">
    <source>
        <dbReference type="ARBA" id="ARBA00023065"/>
    </source>
</evidence>
<keyword evidence="7" id="KW-0406">Ion transport</keyword>
<evidence type="ECO:0000256" key="9">
    <source>
        <dbReference type="SAM" id="Phobius"/>
    </source>
</evidence>
<dbReference type="InterPro" id="IPR013130">
    <property type="entry name" value="Fe3_Rdtase_TM_dom"/>
</dbReference>
<evidence type="ECO:0000259" key="12">
    <source>
        <dbReference type="Pfam" id="PF08030"/>
    </source>
</evidence>
<dbReference type="Pfam" id="PF08030">
    <property type="entry name" value="NAD_binding_6"/>
    <property type="match status" value="1"/>
</dbReference>
<evidence type="ECO:0000259" key="11">
    <source>
        <dbReference type="Pfam" id="PF08022"/>
    </source>
</evidence>
<reference evidence="14" key="1">
    <citation type="journal article" date="2015" name="Genome Announc.">
        <title>Genome sequence of the AIDS-associated pathogen Penicillium marneffei (ATCC18224) and its near taxonomic relative Talaromyces stipitatus (ATCC10500).</title>
        <authorList>
            <person name="Nierman W.C."/>
            <person name="Fedorova-Abrams N.D."/>
            <person name="Andrianopoulos A."/>
        </authorList>
    </citation>
    <scope>NUCLEOTIDE SEQUENCE [LARGE SCALE GENOMIC DNA]</scope>
    <source>
        <strain evidence="14">ATCC 10500 / CBS 375.48 / QM 6759 / NRRL 1006</strain>
    </source>
</reference>
<dbReference type="PANTHER" id="PTHR32361">
    <property type="entry name" value="FERRIC/CUPRIC REDUCTASE TRANSMEMBRANE COMPONENT"/>
    <property type="match status" value="1"/>
</dbReference>
<evidence type="ECO:0000256" key="2">
    <source>
        <dbReference type="ARBA" id="ARBA00022448"/>
    </source>
</evidence>
<dbReference type="GO" id="GO:0015677">
    <property type="term" value="P:copper ion import"/>
    <property type="evidence" value="ECO:0007669"/>
    <property type="project" value="TreeGrafter"/>
</dbReference>
<dbReference type="eggNOG" id="KOG0039">
    <property type="taxonomic scope" value="Eukaryota"/>
</dbReference>
<dbReference type="HOGENOM" id="CLU_010365_8_1_1"/>
<proteinExistence type="predicted"/>
<feature type="transmembrane region" description="Helical" evidence="9">
    <location>
        <begin position="185"/>
        <end position="203"/>
    </location>
</feature>
<dbReference type="GeneID" id="8104803"/>
<dbReference type="GO" id="GO:0005886">
    <property type="term" value="C:plasma membrane"/>
    <property type="evidence" value="ECO:0007669"/>
    <property type="project" value="TreeGrafter"/>
</dbReference>
<keyword evidence="2" id="KW-0813">Transport</keyword>
<evidence type="ECO:0000256" key="4">
    <source>
        <dbReference type="ARBA" id="ARBA00022982"/>
    </source>
</evidence>
<organism evidence="13 14">
    <name type="scientific">Talaromyces stipitatus (strain ATCC 10500 / CBS 375.48 / QM 6759 / NRRL 1006)</name>
    <name type="common">Penicillium stipitatum</name>
    <dbReference type="NCBI Taxonomy" id="441959"/>
    <lineage>
        <taxon>Eukaryota</taxon>
        <taxon>Fungi</taxon>
        <taxon>Dikarya</taxon>
        <taxon>Ascomycota</taxon>
        <taxon>Pezizomycotina</taxon>
        <taxon>Eurotiomycetes</taxon>
        <taxon>Eurotiomycetidae</taxon>
        <taxon>Eurotiales</taxon>
        <taxon>Trichocomaceae</taxon>
        <taxon>Talaromyces</taxon>
        <taxon>Talaromyces sect. Talaromyces</taxon>
    </lineage>
</organism>
<dbReference type="VEuPathDB" id="FungiDB:TSTA_081650"/>
<feature type="transmembrane region" description="Helical" evidence="9">
    <location>
        <begin position="127"/>
        <end position="147"/>
    </location>
</feature>
<keyword evidence="4" id="KW-0249">Electron transport</keyword>
<keyword evidence="8 9" id="KW-0472">Membrane</keyword>
<name>B8M000_TALSN</name>
<dbReference type="Proteomes" id="UP000001745">
    <property type="component" value="Unassembled WGS sequence"/>
</dbReference>